<feature type="region of interest" description="Disordered" evidence="1">
    <location>
        <begin position="362"/>
        <end position="408"/>
    </location>
</feature>
<gene>
    <name evidence="4" type="ORF">DMAD_01776</name>
</gene>
<dbReference type="Gene3D" id="3.30.60.30">
    <property type="match status" value="1"/>
</dbReference>
<dbReference type="PROSITE" id="PS51465">
    <property type="entry name" value="KAZAL_2"/>
    <property type="match status" value="1"/>
</dbReference>
<name>A0AAU9G2T5_DROMD</name>
<feature type="compositionally biased region" description="Basic residues" evidence="1">
    <location>
        <begin position="205"/>
        <end position="219"/>
    </location>
</feature>
<dbReference type="InterPro" id="IPR036058">
    <property type="entry name" value="Kazal_dom_sf"/>
</dbReference>
<reference evidence="4 5" key="1">
    <citation type="submission" date="2024-02" db="EMBL/GenBank/DDBJ databases">
        <title>A chromosome-level genome assembly of Drosophila madeirensis, a fruit fly species endemic to Madeira island.</title>
        <authorList>
            <person name="Tomihara K."/>
            <person name="Llopart A."/>
            <person name="Yamamoto D."/>
        </authorList>
    </citation>
    <scope>NUCLEOTIDE SEQUENCE [LARGE SCALE GENOMIC DNA]</scope>
    <source>
        <strain evidence="4 5">RF1</strain>
    </source>
</reference>
<evidence type="ECO:0000313" key="5">
    <source>
        <dbReference type="Proteomes" id="UP001500889"/>
    </source>
</evidence>
<sequence length="408" mass="44214">MQQHQKREAIHRIMALGILLLALNLKAVAASRPFSLGNWRFNDLHYSSAQYAKILADSGIGHDQDPTEKGARAGEGGGRSLQIQYVDYQPQCASGGVPVCATNGTDHFYFENDCRLEAHNMKMLFQYGTELEPTELERCQPTCRSMKCTKVQRPVCAVAEMGAEGSGAQTPTTFPNECEVRQHECQSRQAMRILHAGPCPAPTTKGRRKKKSRRNKGKRPATATATGSTGRPKVYVMLAEPSSKTSTTTTTTTTETPQMMPIASSTVSPLRFRQMMNSGNPMVSVSRAMDAYSVYNIDDVGHDYGEITDSTLSMFVPGVGRVTDAYPTTTTTTTTPKTGTLKPMPMAVISTTTAAPMVWTSSSTTTTSTEMPWMSTETSSPAATTETADSQGEDTTTAISATDRTEPL</sequence>
<feature type="compositionally biased region" description="Polar residues" evidence="1">
    <location>
        <begin position="389"/>
        <end position="402"/>
    </location>
</feature>
<feature type="signal peptide" evidence="2">
    <location>
        <begin position="1"/>
        <end position="30"/>
    </location>
</feature>
<proteinExistence type="predicted"/>
<protein>
    <submittedName>
        <fullName evidence="4">Integumentary mucin C.1</fullName>
    </submittedName>
</protein>
<evidence type="ECO:0000259" key="3">
    <source>
        <dbReference type="PROSITE" id="PS51465"/>
    </source>
</evidence>
<dbReference type="InterPro" id="IPR002350">
    <property type="entry name" value="Kazal_dom"/>
</dbReference>
<keyword evidence="5" id="KW-1185">Reference proteome</keyword>
<dbReference type="Proteomes" id="UP001500889">
    <property type="component" value="Chromosome A"/>
</dbReference>
<accession>A0AAU9G2T5</accession>
<feature type="compositionally biased region" description="Low complexity" evidence="1">
    <location>
        <begin position="362"/>
        <end position="388"/>
    </location>
</feature>
<evidence type="ECO:0000256" key="1">
    <source>
        <dbReference type="SAM" id="MobiDB-lite"/>
    </source>
</evidence>
<dbReference type="SUPFAM" id="SSF100895">
    <property type="entry name" value="Kazal-type serine protease inhibitors"/>
    <property type="match status" value="1"/>
</dbReference>
<dbReference type="CDD" id="cd00104">
    <property type="entry name" value="KAZAL_FS"/>
    <property type="match status" value="1"/>
</dbReference>
<evidence type="ECO:0000256" key="2">
    <source>
        <dbReference type="SAM" id="SignalP"/>
    </source>
</evidence>
<organism evidence="4 5">
    <name type="scientific">Drosophila madeirensis</name>
    <name type="common">Fruit fly</name>
    <dbReference type="NCBI Taxonomy" id="30013"/>
    <lineage>
        <taxon>Eukaryota</taxon>
        <taxon>Metazoa</taxon>
        <taxon>Ecdysozoa</taxon>
        <taxon>Arthropoda</taxon>
        <taxon>Hexapoda</taxon>
        <taxon>Insecta</taxon>
        <taxon>Pterygota</taxon>
        <taxon>Neoptera</taxon>
        <taxon>Endopterygota</taxon>
        <taxon>Diptera</taxon>
        <taxon>Brachycera</taxon>
        <taxon>Muscomorpha</taxon>
        <taxon>Ephydroidea</taxon>
        <taxon>Drosophilidae</taxon>
        <taxon>Drosophila</taxon>
        <taxon>Sophophora</taxon>
    </lineage>
</organism>
<feature type="domain" description="Kazal-like" evidence="3">
    <location>
        <begin position="140"/>
        <end position="201"/>
    </location>
</feature>
<feature type="chain" id="PRO_5043426197" evidence="2">
    <location>
        <begin position="31"/>
        <end position="408"/>
    </location>
</feature>
<evidence type="ECO:0000313" key="4">
    <source>
        <dbReference type="EMBL" id="BFG02205.1"/>
    </source>
</evidence>
<keyword evidence="2" id="KW-0732">Signal</keyword>
<feature type="compositionally biased region" description="Low complexity" evidence="1">
    <location>
        <begin position="242"/>
        <end position="254"/>
    </location>
</feature>
<dbReference type="EMBL" id="AP029266">
    <property type="protein sequence ID" value="BFG02205.1"/>
    <property type="molecule type" value="Genomic_DNA"/>
</dbReference>
<feature type="region of interest" description="Disordered" evidence="1">
    <location>
        <begin position="194"/>
        <end position="254"/>
    </location>
</feature>
<dbReference type="Pfam" id="PF07648">
    <property type="entry name" value="Kazal_2"/>
    <property type="match status" value="2"/>
</dbReference>
<dbReference type="AlphaFoldDB" id="A0AAU9G2T5"/>